<evidence type="ECO:0000313" key="12">
    <source>
        <dbReference type="Proteomes" id="UP000801492"/>
    </source>
</evidence>
<proteinExistence type="inferred from homology"/>
<keyword evidence="8" id="KW-0393">Immunoglobulin domain</keyword>
<evidence type="ECO:0000256" key="9">
    <source>
        <dbReference type="SAM" id="MobiDB-lite"/>
    </source>
</evidence>
<dbReference type="AlphaFoldDB" id="A0A8K0C5P2"/>
<dbReference type="InterPro" id="IPR013783">
    <property type="entry name" value="Ig-like_fold"/>
</dbReference>
<dbReference type="EMBL" id="VTPC01090896">
    <property type="protein sequence ID" value="KAF2880868.1"/>
    <property type="molecule type" value="Genomic_DNA"/>
</dbReference>
<keyword evidence="4" id="KW-0472">Membrane</keyword>
<reference evidence="11" key="1">
    <citation type="submission" date="2019-08" db="EMBL/GenBank/DDBJ databases">
        <title>The genome of the North American firefly Photinus pyralis.</title>
        <authorList>
            <consortium name="Photinus pyralis genome working group"/>
            <person name="Fallon T.R."/>
            <person name="Sander Lower S.E."/>
            <person name="Weng J.-K."/>
        </authorList>
    </citation>
    <scope>NUCLEOTIDE SEQUENCE</scope>
    <source>
        <strain evidence="11">TRF0915ILg1</strain>
        <tissue evidence="11">Whole body</tissue>
    </source>
</reference>
<name>A0A8K0C5P2_IGNLU</name>
<evidence type="ECO:0000256" key="1">
    <source>
        <dbReference type="ARBA" id="ARBA00004479"/>
    </source>
</evidence>
<comment type="subcellular location">
    <subcellularLocation>
        <location evidence="1">Membrane</location>
        <topology evidence="1">Single-pass type I membrane protein</topology>
    </subcellularLocation>
</comment>
<accession>A0A8K0C5P2</accession>
<evidence type="ECO:0000313" key="11">
    <source>
        <dbReference type="EMBL" id="KAF2880868.1"/>
    </source>
</evidence>
<comment type="similarity">
    <text evidence="2">Belongs to the unc-5 family.</text>
</comment>
<comment type="caution">
    <text evidence="11">The sequence shown here is derived from an EMBL/GenBank/DDBJ whole genome shotgun (WGS) entry which is preliminary data.</text>
</comment>
<gene>
    <name evidence="11" type="ORF">ILUMI_25307</name>
</gene>
<dbReference type="OrthoDB" id="5973910at2759"/>
<keyword evidence="5" id="KW-1015">Disulfide bond</keyword>
<dbReference type="Proteomes" id="UP000801492">
    <property type="component" value="Unassembled WGS sequence"/>
</dbReference>
<evidence type="ECO:0000256" key="5">
    <source>
        <dbReference type="ARBA" id="ARBA00023157"/>
    </source>
</evidence>
<protein>
    <recommendedName>
        <fullName evidence="10">Netrin receptor UNC5A-D-like N-terminal domain-containing protein</fullName>
    </recommendedName>
</protein>
<keyword evidence="12" id="KW-1185">Reference proteome</keyword>
<feature type="compositionally biased region" description="Polar residues" evidence="9">
    <location>
        <begin position="29"/>
        <end position="42"/>
    </location>
</feature>
<keyword evidence="6" id="KW-0675">Receptor</keyword>
<feature type="domain" description="Netrin receptor UNC5A-D-like N-terminal" evidence="10">
    <location>
        <begin position="53"/>
        <end position="153"/>
    </location>
</feature>
<dbReference type="Pfam" id="PF25609">
    <property type="entry name" value="Unc5_NetrinR_N"/>
    <property type="match status" value="1"/>
</dbReference>
<feature type="region of interest" description="Disordered" evidence="9">
    <location>
        <begin position="29"/>
        <end position="48"/>
    </location>
</feature>
<evidence type="ECO:0000256" key="8">
    <source>
        <dbReference type="ARBA" id="ARBA00023319"/>
    </source>
</evidence>
<dbReference type="FunFam" id="2.60.40.10:FF:000037">
    <property type="entry name" value="Unc-5 netrin receptor C"/>
    <property type="match status" value="1"/>
</dbReference>
<evidence type="ECO:0000256" key="7">
    <source>
        <dbReference type="ARBA" id="ARBA00023180"/>
    </source>
</evidence>
<dbReference type="Gene3D" id="2.60.40.10">
    <property type="entry name" value="Immunoglobulins"/>
    <property type="match status" value="1"/>
</dbReference>
<organism evidence="11 12">
    <name type="scientific">Ignelater luminosus</name>
    <name type="common">Cucubano</name>
    <name type="synonym">Pyrophorus luminosus</name>
    <dbReference type="NCBI Taxonomy" id="2038154"/>
    <lineage>
        <taxon>Eukaryota</taxon>
        <taxon>Metazoa</taxon>
        <taxon>Ecdysozoa</taxon>
        <taxon>Arthropoda</taxon>
        <taxon>Hexapoda</taxon>
        <taxon>Insecta</taxon>
        <taxon>Pterygota</taxon>
        <taxon>Neoptera</taxon>
        <taxon>Endopterygota</taxon>
        <taxon>Coleoptera</taxon>
        <taxon>Polyphaga</taxon>
        <taxon>Elateriformia</taxon>
        <taxon>Elateroidea</taxon>
        <taxon>Elateridae</taxon>
        <taxon>Agrypninae</taxon>
        <taxon>Pyrophorini</taxon>
        <taxon>Ignelater</taxon>
    </lineage>
</organism>
<dbReference type="GO" id="GO:0016020">
    <property type="term" value="C:membrane"/>
    <property type="evidence" value="ECO:0007669"/>
    <property type="project" value="UniProtKB-SubCell"/>
</dbReference>
<keyword evidence="3" id="KW-0217">Developmental protein</keyword>
<evidence type="ECO:0000256" key="4">
    <source>
        <dbReference type="ARBA" id="ARBA00023136"/>
    </source>
</evidence>
<evidence type="ECO:0000259" key="10">
    <source>
        <dbReference type="Pfam" id="PF25609"/>
    </source>
</evidence>
<keyword evidence="7" id="KW-0325">Glycoprotein</keyword>
<evidence type="ECO:0000256" key="2">
    <source>
        <dbReference type="ARBA" id="ARBA00009844"/>
    </source>
</evidence>
<dbReference type="InterPro" id="IPR057755">
    <property type="entry name" value="UNC5A-D-like_N"/>
</dbReference>
<evidence type="ECO:0000256" key="6">
    <source>
        <dbReference type="ARBA" id="ARBA00023170"/>
    </source>
</evidence>
<evidence type="ECO:0000256" key="3">
    <source>
        <dbReference type="ARBA" id="ARBA00022473"/>
    </source>
</evidence>
<sequence length="158" mass="17909">MNDYRLNNFKVGEEEKRVALLNKLQSNRDGTLLEESSPTKQSPEPDESLLLNSDSLPIFLVEPQDSYVVKNRPALLQCRAAHTLKMYFKCNGARNVDTPQSEFVDPQTGVRIVEAEINVTRDMVEEFFGKEKFKCECYAWSGRGSIKSQPATVEVSCK</sequence>